<dbReference type="InterPro" id="IPR000192">
    <property type="entry name" value="Aminotrans_V_dom"/>
</dbReference>
<dbReference type="InterPro" id="IPR015421">
    <property type="entry name" value="PyrdxlP-dep_Trfase_major"/>
</dbReference>
<evidence type="ECO:0000256" key="2">
    <source>
        <dbReference type="ARBA" id="ARBA00022576"/>
    </source>
</evidence>
<dbReference type="Gene3D" id="3.40.640.10">
    <property type="entry name" value="Type I PLP-dependent aspartate aminotransferase-like (Major domain)"/>
    <property type="match status" value="1"/>
</dbReference>
<dbReference type="Pfam" id="PF00266">
    <property type="entry name" value="Aminotran_5"/>
    <property type="match status" value="1"/>
</dbReference>
<evidence type="ECO:0000256" key="1">
    <source>
        <dbReference type="ARBA" id="ARBA00001933"/>
    </source>
</evidence>
<evidence type="ECO:0000256" key="4">
    <source>
        <dbReference type="ARBA" id="ARBA00022898"/>
    </source>
</evidence>
<evidence type="ECO:0000259" key="5">
    <source>
        <dbReference type="Pfam" id="PF00266"/>
    </source>
</evidence>
<organism evidence="6">
    <name type="scientific">marine sediment metagenome</name>
    <dbReference type="NCBI Taxonomy" id="412755"/>
    <lineage>
        <taxon>unclassified sequences</taxon>
        <taxon>metagenomes</taxon>
        <taxon>ecological metagenomes</taxon>
    </lineage>
</organism>
<protein>
    <recommendedName>
        <fullName evidence="5">Aminotransferase class V domain-containing protein</fullName>
    </recommendedName>
</protein>
<feature type="domain" description="Aminotransferase class V" evidence="5">
    <location>
        <begin position="26"/>
        <end position="209"/>
    </location>
</feature>
<accession>X0W4W2</accession>
<gene>
    <name evidence="6" type="ORF">S01H1_54574</name>
</gene>
<name>X0W4W2_9ZZZZ</name>
<dbReference type="InterPro" id="IPR015424">
    <property type="entry name" value="PyrdxlP-dep_Trfase"/>
</dbReference>
<keyword evidence="2" id="KW-0032">Aminotransferase</keyword>
<dbReference type="PANTHER" id="PTHR21152:SF24">
    <property type="entry name" value="ALANINE--GLYOXYLATE AMINOTRANSFERASE 1"/>
    <property type="match status" value="1"/>
</dbReference>
<dbReference type="GO" id="GO:0008453">
    <property type="term" value="F:alanine-glyoxylate transaminase activity"/>
    <property type="evidence" value="ECO:0007669"/>
    <property type="project" value="TreeGrafter"/>
</dbReference>
<dbReference type="GO" id="GO:0019265">
    <property type="term" value="P:glycine biosynthetic process, by transamination of glyoxylate"/>
    <property type="evidence" value="ECO:0007669"/>
    <property type="project" value="TreeGrafter"/>
</dbReference>
<evidence type="ECO:0000313" key="6">
    <source>
        <dbReference type="EMBL" id="GAG18347.1"/>
    </source>
</evidence>
<dbReference type="EMBL" id="BARS01035423">
    <property type="protein sequence ID" value="GAG18347.1"/>
    <property type="molecule type" value="Genomic_DNA"/>
</dbReference>
<feature type="non-terminal residue" evidence="6">
    <location>
        <position position="211"/>
    </location>
</feature>
<proteinExistence type="predicted"/>
<dbReference type="GO" id="GO:0005777">
    <property type="term" value="C:peroxisome"/>
    <property type="evidence" value="ECO:0007669"/>
    <property type="project" value="TreeGrafter"/>
</dbReference>
<keyword evidence="3" id="KW-0808">Transferase</keyword>
<dbReference type="SUPFAM" id="SSF53383">
    <property type="entry name" value="PLP-dependent transferases"/>
    <property type="match status" value="1"/>
</dbReference>
<reference evidence="6" key="1">
    <citation type="journal article" date="2014" name="Front. Microbiol.">
        <title>High frequency of phylogenetically diverse reductive dehalogenase-homologous genes in deep subseafloor sedimentary metagenomes.</title>
        <authorList>
            <person name="Kawai M."/>
            <person name="Futagami T."/>
            <person name="Toyoda A."/>
            <person name="Takaki Y."/>
            <person name="Nishi S."/>
            <person name="Hori S."/>
            <person name="Arai W."/>
            <person name="Tsubouchi T."/>
            <person name="Morono Y."/>
            <person name="Uchiyama I."/>
            <person name="Ito T."/>
            <person name="Fujiyama A."/>
            <person name="Inagaki F."/>
            <person name="Takami H."/>
        </authorList>
    </citation>
    <scope>NUCLEOTIDE SEQUENCE</scope>
    <source>
        <strain evidence="6">Expedition CK06-06</strain>
    </source>
</reference>
<dbReference type="PANTHER" id="PTHR21152">
    <property type="entry name" value="AMINOTRANSFERASE CLASS V"/>
    <property type="match status" value="1"/>
</dbReference>
<sequence length="211" mass="23405">MKYLLMIPGPVESPDEVIEAFNGQTIAHYGKEFRDLYLETTQRLSRVLGSKTVWSFLMPGSGSTALETIGATFCNSKNCLIINNGHFGDRLYDIATRYSSNVEQVLFEVGQSVNLKTMENQLKKKKYDLIWMVHVDTSVGILNPIKEVASLAKKYDCEFFTDAIASSAIEEIKMDKWGIDGIATSSQKGFSCPAGLGLLTISEKLIKTIKS</sequence>
<comment type="caution">
    <text evidence="6">The sequence shown here is derived from an EMBL/GenBank/DDBJ whole genome shotgun (WGS) entry which is preliminary data.</text>
</comment>
<keyword evidence="4" id="KW-0663">Pyridoxal phosphate</keyword>
<dbReference type="GO" id="GO:0004760">
    <property type="term" value="F:L-serine-pyruvate transaminase activity"/>
    <property type="evidence" value="ECO:0007669"/>
    <property type="project" value="TreeGrafter"/>
</dbReference>
<dbReference type="AlphaFoldDB" id="X0W4W2"/>
<comment type="cofactor">
    <cofactor evidence="1">
        <name>pyridoxal 5'-phosphate</name>
        <dbReference type="ChEBI" id="CHEBI:597326"/>
    </cofactor>
</comment>
<evidence type="ECO:0000256" key="3">
    <source>
        <dbReference type="ARBA" id="ARBA00022679"/>
    </source>
</evidence>